<sequence>MIPTRTTIRYTFIFPNLLEWNSAAFPFYYDC</sequence>
<reference evidence="1 2" key="1">
    <citation type="journal article" date="2009" name="Appl. Environ. Microbiol.">
        <title>Three genomes from the phylum Acidobacteria provide insight into the lifestyles of these microorganisms in soils.</title>
        <authorList>
            <person name="Ward N.L."/>
            <person name="Challacombe J.F."/>
            <person name="Janssen P.H."/>
            <person name="Henrissat B."/>
            <person name="Coutinho P.M."/>
            <person name="Wu M."/>
            <person name="Xie G."/>
            <person name="Haft D.H."/>
            <person name="Sait M."/>
            <person name="Badger J."/>
            <person name="Barabote R.D."/>
            <person name="Bradley B."/>
            <person name="Brettin T.S."/>
            <person name="Brinkac L.M."/>
            <person name="Bruce D."/>
            <person name="Creasy T."/>
            <person name="Daugherty S.C."/>
            <person name="Davidsen T.M."/>
            <person name="DeBoy R.T."/>
            <person name="Detter J.C."/>
            <person name="Dodson R.J."/>
            <person name="Durkin A.S."/>
            <person name="Ganapathy A."/>
            <person name="Gwinn-Giglio M."/>
            <person name="Han C.S."/>
            <person name="Khouri H."/>
            <person name="Kiss H."/>
            <person name="Kothari S.P."/>
            <person name="Madupu R."/>
            <person name="Nelson K.E."/>
            <person name="Nelson W.C."/>
            <person name="Paulsen I."/>
            <person name="Penn K."/>
            <person name="Ren Q."/>
            <person name="Rosovitz M.J."/>
            <person name="Selengut J.D."/>
            <person name="Shrivastava S."/>
            <person name="Sullivan S.A."/>
            <person name="Tapia R."/>
            <person name="Thompson L.S."/>
            <person name="Watkins K.L."/>
            <person name="Yang Q."/>
            <person name="Yu C."/>
            <person name="Zafar N."/>
            <person name="Zhou L."/>
            <person name="Kuske C.R."/>
        </authorList>
    </citation>
    <scope>NUCLEOTIDE SEQUENCE [LARGE SCALE GENOMIC DNA]</scope>
    <source>
        <strain evidence="2">ATCC 51196 / DSM 11244 / BCRC 80197 / JCM 7670 / NBRC 15755 / NCIMB 13165 / 161</strain>
    </source>
</reference>
<dbReference type="KEGG" id="aca:ACP_0854"/>
<dbReference type="AlphaFoldDB" id="C1F2V3"/>
<organism evidence="1 2">
    <name type="scientific">Acidobacterium capsulatum (strain ATCC 51196 / DSM 11244 / BCRC 80197 / JCM 7670 / NBRC 15755 / NCIMB 13165 / 161)</name>
    <dbReference type="NCBI Taxonomy" id="240015"/>
    <lineage>
        <taxon>Bacteria</taxon>
        <taxon>Pseudomonadati</taxon>
        <taxon>Acidobacteriota</taxon>
        <taxon>Terriglobia</taxon>
        <taxon>Terriglobales</taxon>
        <taxon>Acidobacteriaceae</taxon>
        <taxon>Acidobacterium</taxon>
    </lineage>
</organism>
<dbReference type="EMBL" id="CP001472">
    <property type="protein sequence ID" value="ACO33756.1"/>
    <property type="molecule type" value="Genomic_DNA"/>
</dbReference>
<keyword evidence="2" id="KW-1185">Reference proteome</keyword>
<proteinExistence type="predicted"/>
<name>C1F2V3_ACIC5</name>
<evidence type="ECO:0000313" key="2">
    <source>
        <dbReference type="Proteomes" id="UP000002207"/>
    </source>
</evidence>
<dbReference type="HOGENOM" id="CLU_3394619_0_0_0"/>
<protein>
    <submittedName>
        <fullName evidence="1">Uncharacterized protein</fullName>
    </submittedName>
</protein>
<dbReference type="Proteomes" id="UP000002207">
    <property type="component" value="Chromosome"/>
</dbReference>
<dbReference type="STRING" id="240015.ACP_0854"/>
<evidence type="ECO:0000313" key="1">
    <source>
        <dbReference type="EMBL" id="ACO33756.1"/>
    </source>
</evidence>
<dbReference type="InParanoid" id="C1F2V3"/>
<gene>
    <name evidence="1" type="ordered locus">ACP_0854</name>
</gene>
<accession>C1F2V3</accession>